<dbReference type="AlphaFoldDB" id="A0A097SSH7"/>
<comment type="subunit">
    <text evidence="2">Homodimer.</text>
</comment>
<dbReference type="PRINTS" id="PR01727">
    <property type="entry name" value="DNABINDINGHU"/>
</dbReference>
<dbReference type="HOGENOM" id="CLU_105066_3_3_14"/>
<dbReference type="InterPro" id="IPR010992">
    <property type="entry name" value="IHF-like_DNA-bd_dom_sf"/>
</dbReference>
<keyword evidence="11" id="KW-1185">Reference proteome</keyword>
<dbReference type="GO" id="GO:0006260">
    <property type="term" value="P:DNA replication"/>
    <property type="evidence" value="ECO:0007669"/>
    <property type="project" value="UniProtKB-KW"/>
</dbReference>
<dbReference type="CDD" id="cd00591">
    <property type="entry name" value="HU_IHF"/>
    <property type="match status" value="1"/>
</dbReference>
<dbReference type="Proteomes" id="UP000030066">
    <property type="component" value="Chromosome"/>
</dbReference>
<dbReference type="EMBL" id="CP007711">
    <property type="protein sequence ID" value="AIV03548.1"/>
    <property type="molecule type" value="Genomic_DNA"/>
</dbReference>
<sequence>MAKIQLKGKNMLKNTNEIIAAVADKTELSKREVSDVFKALADIIAKQLEKGAVVPFLGLGRFRVSKRNARNGINPITKKPMKIPARNVVKFTPAKFLKEQVR</sequence>
<protein>
    <recommendedName>
        <fullName evidence="3">Viral histone-like protein</fullName>
    </recommendedName>
    <alternativeName>
        <fullName evidence="7">DNA-binding protein pA104R</fullName>
    </alternativeName>
    <alternativeName>
        <fullName evidence="6">pA104R</fullName>
    </alternativeName>
</protein>
<evidence type="ECO:0000256" key="1">
    <source>
        <dbReference type="ARBA" id="ARBA00004328"/>
    </source>
</evidence>
<evidence type="ECO:0000256" key="2">
    <source>
        <dbReference type="ARBA" id="ARBA00011738"/>
    </source>
</evidence>
<dbReference type="GO" id="GO:0003677">
    <property type="term" value="F:DNA binding"/>
    <property type="evidence" value="ECO:0007669"/>
    <property type="project" value="UniProtKB-KW"/>
</dbReference>
<gene>
    <name evidence="10" type="ORF">MGM1_1620</name>
</gene>
<evidence type="ECO:0000256" key="8">
    <source>
        <dbReference type="ARBA" id="ARBA00046140"/>
    </source>
</evidence>
<evidence type="ECO:0000256" key="6">
    <source>
        <dbReference type="ARBA" id="ARBA00033120"/>
    </source>
</evidence>
<comment type="similarity">
    <text evidence="9">Belongs to the bacterial histone-like protein family.</text>
</comment>
<accession>A0A097SSH7</accession>
<evidence type="ECO:0000313" key="11">
    <source>
        <dbReference type="Proteomes" id="UP000030066"/>
    </source>
</evidence>
<dbReference type="PANTHER" id="PTHR33175">
    <property type="entry name" value="DNA-BINDING PROTEIN HU"/>
    <property type="match status" value="1"/>
</dbReference>
<organism evidence="10 11">
    <name type="scientific">Candidatus Malacoplasma girerdii</name>
    <dbReference type="NCBI Taxonomy" id="1318617"/>
    <lineage>
        <taxon>Bacteria</taxon>
        <taxon>Bacillati</taxon>
        <taxon>Mycoplasmatota</taxon>
        <taxon>Mycoplasmoidales</taxon>
        <taxon>Mycoplasmoidaceae</taxon>
        <taxon>Malacoplasma</taxon>
    </lineage>
</organism>
<evidence type="ECO:0000256" key="5">
    <source>
        <dbReference type="ARBA" id="ARBA00022921"/>
    </source>
</evidence>
<evidence type="ECO:0000256" key="7">
    <source>
        <dbReference type="ARBA" id="ARBA00033227"/>
    </source>
</evidence>
<dbReference type="SMART" id="SM00411">
    <property type="entry name" value="BHL"/>
    <property type="match status" value="1"/>
</dbReference>
<dbReference type="InterPro" id="IPR000119">
    <property type="entry name" value="Hist_DNA-bd"/>
</dbReference>
<comment type="function">
    <text evidence="8">DNA-binding protein that plays a critical role in nucleoid compaction, genome replication and DNA replication and transcription. Binds to both ssDNA and dsDNA with a binding site covering about 15 nucleotides. Displays DNA-supercoiling activity only when associated with the viral DNA topoisomerase 2.</text>
</comment>
<comment type="subcellular location">
    <subcellularLocation>
        <location evidence="1">Virion</location>
    </subcellularLocation>
</comment>
<evidence type="ECO:0000313" key="10">
    <source>
        <dbReference type="EMBL" id="AIV03548.1"/>
    </source>
</evidence>
<evidence type="ECO:0000256" key="9">
    <source>
        <dbReference type="RuleBase" id="RU003939"/>
    </source>
</evidence>
<dbReference type="PANTHER" id="PTHR33175:SF13">
    <property type="entry name" value="HISTONE-LIKE PROTEIN"/>
    <property type="match status" value="1"/>
</dbReference>
<dbReference type="SUPFAM" id="SSF47729">
    <property type="entry name" value="IHF-like DNA-binding proteins"/>
    <property type="match status" value="1"/>
</dbReference>
<proteinExistence type="inferred from homology"/>
<reference evidence="10 11" key="1">
    <citation type="journal article" date="2014" name="PLoS ONE">
        <title>An emerging Mycoplasma associated with trichomoniasis, vaginal infection and disease.</title>
        <authorList>
            <consortium name="Vaginal Microbiome Consortium"/>
            <person name="Fettweis J.M."/>
            <person name="Serrano M.G."/>
            <person name="Huang B."/>
            <person name="Brooks J.P."/>
            <person name="Glascock A.L."/>
            <person name="Sheth N.U."/>
            <person name="Strauss J.F.III."/>
            <person name="Jefferson K.K."/>
            <person name="Buck G.A."/>
        </authorList>
    </citation>
    <scope>NUCLEOTIDE SEQUENCE [LARGE SCALE GENOMIC DNA]</scope>
    <source>
        <strain evidence="10 11">VCU_M1</strain>
    </source>
</reference>
<dbReference type="Gene3D" id="4.10.520.10">
    <property type="entry name" value="IHF-like DNA-binding proteins"/>
    <property type="match status" value="1"/>
</dbReference>
<dbReference type="STRING" id="1318617.MGM1_1620"/>
<dbReference type="KEGG" id="mgj:MGM1_1620"/>
<evidence type="ECO:0000256" key="4">
    <source>
        <dbReference type="ARBA" id="ARBA00022705"/>
    </source>
</evidence>
<dbReference type="GO" id="GO:0005829">
    <property type="term" value="C:cytosol"/>
    <property type="evidence" value="ECO:0007669"/>
    <property type="project" value="TreeGrafter"/>
</dbReference>
<dbReference type="Pfam" id="PF00216">
    <property type="entry name" value="Bac_DNA_binding"/>
    <property type="match status" value="1"/>
</dbReference>
<evidence type="ECO:0000256" key="3">
    <source>
        <dbReference type="ARBA" id="ARBA00016145"/>
    </source>
</evidence>
<dbReference type="eggNOG" id="COG0776">
    <property type="taxonomic scope" value="Bacteria"/>
</dbReference>
<dbReference type="GO" id="GO:0030527">
    <property type="term" value="F:structural constituent of chromatin"/>
    <property type="evidence" value="ECO:0007669"/>
    <property type="project" value="InterPro"/>
</dbReference>
<keyword evidence="4" id="KW-0235">DNA replication</keyword>
<keyword evidence="10" id="KW-0238">DNA-binding</keyword>
<name>A0A097SSH7_9BACT</name>
<keyword evidence="5" id="KW-0426">Late protein</keyword>